<feature type="chain" id="PRO_5041404751" evidence="2">
    <location>
        <begin position="21"/>
        <end position="310"/>
    </location>
</feature>
<proteinExistence type="predicted"/>
<evidence type="ECO:0000313" key="3">
    <source>
        <dbReference type="EMBL" id="KAK0387378.1"/>
    </source>
</evidence>
<name>A0AA39L7W4_SARSR</name>
<organism evidence="3 4">
    <name type="scientific">Sarocladium strictum</name>
    <name type="common">Black bundle disease fungus</name>
    <name type="synonym">Acremonium strictum</name>
    <dbReference type="NCBI Taxonomy" id="5046"/>
    <lineage>
        <taxon>Eukaryota</taxon>
        <taxon>Fungi</taxon>
        <taxon>Dikarya</taxon>
        <taxon>Ascomycota</taxon>
        <taxon>Pezizomycotina</taxon>
        <taxon>Sordariomycetes</taxon>
        <taxon>Hypocreomycetidae</taxon>
        <taxon>Hypocreales</taxon>
        <taxon>Sarocladiaceae</taxon>
        <taxon>Sarocladium</taxon>
    </lineage>
</organism>
<accession>A0AA39L7W4</accession>
<evidence type="ECO:0000313" key="4">
    <source>
        <dbReference type="Proteomes" id="UP001175261"/>
    </source>
</evidence>
<keyword evidence="4" id="KW-1185">Reference proteome</keyword>
<dbReference type="Proteomes" id="UP001175261">
    <property type="component" value="Unassembled WGS sequence"/>
</dbReference>
<gene>
    <name evidence="3" type="ORF">NLU13_5690</name>
</gene>
<evidence type="ECO:0000256" key="1">
    <source>
        <dbReference type="SAM" id="MobiDB-lite"/>
    </source>
</evidence>
<dbReference type="EMBL" id="JAPDFR010000004">
    <property type="protein sequence ID" value="KAK0387378.1"/>
    <property type="molecule type" value="Genomic_DNA"/>
</dbReference>
<protein>
    <submittedName>
        <fullName evidence="3">Uncharacterized protein</fullName>
    </submittedName>
</protein>
<keyword evidence="2" id="KW-0732">Signal</keyword>
<evidence type="ECO:0000256" key="2">
    <source>
        <dbReference type="SAM" id="SignalP"/>
    </source>
</evidence>
<reference evidence="3" key="1">
    <citation type="submission" date="2022-10" db="EMBL/GenBank/DDBJ databases">
        <title>Determination and structural analysis of whole genome sequence of Sarocladium strictum F4-1.</title>
        <authorList>
            <person name="Hu L."/>
            <person name="Jiang Y."/>
        </authorList>
    </citation>
    <scope>NUCLEOTIDE SEQUENCE</scope>
    <source>
        <strain evidence="3">F4-1</strain>
    </source>
</reference>
<feature type="region of interest" description="Disordered" evidence="1">
    <location>
        <begin position="276"/>
        <end position="299"/>
    </location>
</feature>
<sequence>MSKTQRFFLLLALLANTSCAYEYDEDVRPCEEDKCFIDIHSDAPRCWIQDGNQVIDYMSPMGGGTHRIPNACMRSNIFGGDGYLAACPSAGGVMLLKTPSAVDLHHLGLPNTYDAVRPADEDEDGIATRMAQLGAQWWPDWDIYLRHSARVDGGVFYDYHFPSSVDVAYPAAGGVWVANFTRDAQRYQYEDKACESWLPHAPALWPLKLRYALTMDDKAEIIKSLGGTFYSSADQVPGLARSVDQAVGLFEPFKKRLKNMEDDDYRRRFCAHDGTEDVNSDDSVHQSSEAGNHEPKKPRWGTAWLFPELR</sequence>
<dbReference type="AlphaFoldDB" id="A0AA39L7W4"/>
<comment type="caution">
    <text evidence="3">The sequence shown here is derived from an EMBL/GenBank/DDBJ whole genome shotgun (WGS) entry which is preliminary data.</text>
</comment>
<feature type="signal peptide" evidence="2">
    <location>
        <begin position="1"/>
        <end position="20"/>
    </location>
</feature>